<gene>
    <name evidence="2" type="ORF">skT53_05270</name>
</gene>
<organism evidence="2 3">
    <name type="scientific">Effusibacillus dendaii</name>
    <dbReference type="NCBI Taxonomy" id="2743772"/>
    <lineage>
        <taxon>Bacteria</taxon>
        <taxon>Bacillati</taxon>
        <taxon>Bacillota</taxon>
        <taxon>Bacilli</taxon>
        <taxon>Bacillales</taxon>
        <taxon>Alicyclobacillaceae</taxon>
        <taxon>Effusibacillus</taxon>
    </lineage>
</organism>
<feature type="domain" description="YheO-like" evidence="1">
    <location>
        <begin position="14"/>
        <end position="49"/>
    </location>
</feature>
<keyword evidence="3" id="KW-1185">Reference proteome</keyword>
<sequence>MSQEFDNQINKYIARFIPIAESVAETFGSRCEIVLHDLTRPQSSVVYTKKLMGDRP</sequence>
<evidence type="ECO:0000313" key="2">
    <source>
        <dbReference type="EMBL" id="BCJ85542.1"/>
    </source>
</evidence>
<dbReference type="EMBL" id="AP023366">
    <property type="protein sequence ID" value="BCJ85542.1"/>
    <property type="molecule type" value="Genomic_DNA"/>
</dbReference>
<dbReference type="InterPro" id="IPR013559">
    <property type="entry name" value="YheO"/>
</dbReference>
<dbReference type="RefSeq" id="WP_200759653.1">
    <property type="nucleotide sequence ID" value="NZ_AP023366.1"/>
</dbReference>
<dbReference type="KEGG" id="eff:skT53_05270"/>
<protein>
    <recommendedName>
        <fullName evidence="1">YheO-like domain-containing protein</fullName>
    </recommendedName>
</protein>
<dbReference type="Pfam" id="PF08348">
    <property type="entry name" value="PAS_6"/>
    <property type="match status" value="1"/>
</dbReference>
<evidence type="ECO:0000259" key="1">
    <source>
        <dbReference type="Pfam" id="PF08348"/>
    </source>
</evidence>
<accession>A0A7I8D846</accession>
<reference evidence="2 3" key="1">
    <citation type="submission" date="2020-08" db="EMBL/GenBank/DDBJ databases">
        <title>Complete Genome Sequence of Effusibacillus dendaii Strain skT53, Isolated from Farmland soil.</title>
        <authorList>
            <person name="Konishi T."/>
            <person name="Kawasaki H."/>
        </authorList>
    </citation>
    <scope>NUCLEOTIDE SEQUENCE [LARGE SCALE GENOMIC DNA]</scope>
    <source>
        <strain evidence="3">skT53</strain>
    </source>
</reference>
<name>A0A7I8D846_9BACL</name>
<dbReference type="Proteomes" id="UP000593802">
    <property type="component" value="Chromosome"/>
</dbReference>
<evidence type="ECO:0000313" key="3">
    <source>
        <dbReference type="Proteomes" id="UP000593802"/>
    </source>
</evidence>
<dbReference type="AlphaFoldDB" id="A0A7I8D846"/>
<proteinExistence type="predicted"/>